<comment type="similarity">
    <text evidence="2 7">Belongs to the SurE nucleotidase family.</text>
</comment>
<evidence type="ECO:0000256" key="6">
    <source>
        <dbReference type="ARBA" id="ARBA00022801"/>
    </source>
</evidence>
<accession>A0A833H107</accession>
<reference evidence="9 10" key="1">
    <citation type="submission" date="2019-10" db="EMBL/GenBank/DDBJ databases">
        <title>Extracellular Electron Transfer in a Candidatus Methanoperedens spp. Enrichment Culture.</title>
        <authorList>
            <person name="Berger S."/>
            <person name="Rangel Shaw D."/>
            <person name="Berben T."/>
            <person name="In 'T Zandt M."/>
            <person name="Frank J."/>
            <person name="Reimann J."/>
            <person name="Jetten M.S.M."/>
            <person name="Welte C.U."/>
        </authorList>
    </citation>
    <scope>NUCLEOTIDE SEQUENCE [LARGE SCALE GENOMIC DNA]</scope>
    <source>
        <strain evidence="9">SB12</strain>
    </source>
</reference>
<protein>
    <recommendedName>
        <fullName evidence="7">5'-nucleotidase SurE</fullName>
        <ecNumber evidence="7">3.1.3.5</ecNumber>
    </recommendedName>
    <alternativeName>
        <fullName evidence="7">Nucleoside 5'-monophosphate phosphohydrolase</fullName>
    </alternativeName>
</protein>
<feature type="binding site" evidence="7">
    <location>
        <position position="12"/>
    </location>
    <ligand>
        <name>a divalent metal cation</name>
        <dbReference type="ChEBI" id="CHEBI:60240"/>
    </ligand>
</feature>
<feature type="binding site" evidence="7">
    <location>
        <position position="43"/>
    </location>
    <ligand>
        <name>a divalent metal cation</name>
        <dbReference type="ChEBI" id="CHEBI:60240"/>
    </ligand>
</feature>
<dbReference type="GO" id="GO:0008254">
    <property type="term" value="F:3'-nucleotidase activity"/>
    <property type="evidence" value="ECO:0007669"/>
    <property type="project" value="TreeGrafter"/>
</dbReference>
<evidence type="ECO:0000256" key="7">
    <source>
        <dbReference type="HAMAP-Rule" id="MF_00060"/>
    </source>
</evidence>
<feature type="binding site" evidence="7">
    <location>
        <position position="13"/>
    </location>
    <ligand>
        <name>a divalent metal cation</name>
        <dbReference type="ChEBI" id="CHEBI:60240"/>
    </ligand>
</feature>
<dbReference type="InterPro" id="IPR002828">
    <property type="entry name" value="SurE-like_Pase/nucleotidase"/>
</dbReference>
<comment type="cofactor">
    <cofactor evidence="7">
        <name>a divalent metal cation</name>
        <dbReference type="ChEBI" id="CHEBI:60240"/>
    </cofactor>
    <text evidence="7">Binds 1 divalent metal cation per subunit.</text>
</comment>
<name>A0A833H107_9LEPT</name>
<evidence type="ECO:0000256" key="3">
    <source>
        <dbReference type="ARBA" id="ARBA00022490"/>
    </source>
</evidence>
<feature type="binding site" evidence="7">
    <location>
        <position position="95"/>
    </location>
    <ligand>
        <name>a divalent metal cation</name>
        <dbReference type="ChEBI" id="CHEBI:60240"/>
    </ligand>
</feature>
<organism evidence="9 10">
    <name type="scientific">Leptonema illini</name>
    <dbReference type="NCBI Taxonomy" id="183"/>
    <lineage>
        <taxon>Bacteria</taxon>
        <taxon>Pseudomonadati</taxon>
        <taxon>Spirochaetota</taxon>
        <taxon>Spirochaetia</taxon>
        <taxon>Leptospirales</taxon>
        <taxon>Leptospiraceae</taxon>
        <taxon>Leptonema</taxon>
    </lineage>
</organism>
<dbReference type="InterPro" id="IPR036523">
    <property type="entry name" value="SurE-like_sf"/>
</dbReference>
<dbReference type="SUPFAM" id="SSF64167">
    <property type="entry name" value="SurE-like"/>
    <property type="match status" value="1"/>
</dbReference>
<comment type="catalytic activity">
    <reaction evidence="1 7">
        <text>a ribonucleoside 5'-phosphate + H2O = a ribonucleoside + phosphate</text>
        <dbReference type="Rhea" id="RHEA:12484"/>
        <dbReference type="ChEBI" id="CHEBI:15377"/>
        <dbReference type="ChEBI" id="CHEBI:18254"/>
        <dbReference type="ChEBI" id="CHEBI:43474"/>
        <dbReference type="ChEBI" id="CHEBI:58043"/>
        <dbReference type="EC" id="3.1.3.5"/>
    </reaction>
</comment>
<keyword evidence="6 7" id="KW-0378">Hydrolase</keyword>
<gene>
    <name evidence="7 9" type="primary">surE</name>
    <name evidence="9" type="ORF">F9K24_13855</name>
</gene>
<feature type="domain" description="Survival protein SurE-like phosphatase/nucleotidase" evidence="8">
    <location>
        <begin position="8"/>
        <end position="191"/>
    </location>
</feature>
<dbReference type="Pfam" id="PF01975">
    <property type="entry name" value="SurE"/>
    <property type="match status" value="1"/>
</dbReference>
<dbReference type="GO" id="GO:0005737">
    <property type="term" value="C:cytoplasm"/>
    <property type="evidence" value="ECO:0007669"/>
    <property type="project" value="UniProtKB-SubCell"/>
</dbReference>
<evidence type="ECO:0000256" key="4">
    <source>
        <dbReference type="ARBA" id="ARBA00022723"/>
    </source>
</evidence>
<dbReference type="Gene3D" id="3.40.1210.10">
    <property type="entry name" value="Survival protein SurE-like phosphatase/nucleotidase"/>
    <property type="match status" value="1"/>
</dbReference>
<dbReference type="HAMAP" id="MF_00060">
    <property type="entry name" value="SurE"/>
    <property type="match status" value="1"/>
</dbReference>
<dbReference type="EMBL" id="WBUI01000014">
    <property type="protein sequence ID" value="KAB2931320.1"/>
    <property type="molecule type" value="Genomic_DNA"/>
</dbReference>
<keyword evidence="5 7" id="KW-0547">Nucleotide-binding</keyword>
<keyword evidence="3 7" id="KW-0963">Cytoplasm</keyword>
<evidence type="ECO:0000259" key="8">
    <source>
        <dbReference type="Pfam" id="PF01975"/>
    </source>
</evidence>
<comment type="caution">
    <text evidence="9">The sequence shown here is derived from an EMBL/GenBank/DDBJ whole genome shotgun (WGS) entry which is preliminary data.</text>
</comment>
<evidence type="ECO:0000256" key="5">
    <source>
        <dbReference type="ARBA" id="ARBA00022741"/>
    </source>
</evidence>
<dbReference type="InterPro" id="IPR030048">
    <property type="entry name" value="SurE"/>
</dbReference>
<proteinExistence type="inferred from homology"/>
<evidence type="ECO:0000256" key="2">
    <source>
        <dbReference type="ARBA" id="ARBA00011062"/>
    </source>
</evidence>
<dbReference type="GO" id="GO:0046872">
    <property type="term" value="F:metal ion binding"/>
    <property type="evidence" value="ECO:0007669"/>
    <property type="project" value="UniProtKB-UniRule"/>
</dbReference>
<dbReference type="GO" id="GO:0000166">
    <property type="term" value="F:nucleotide binding"/>
    <property type="evidence" value="ECO:0007669"/>
    <property type="project" value="UniProtKB-KW"/>
</dbReference>
<dbReference type="GO" id="GO:0004309">
    <property type="term" value="F:exopolyphosphatase activity"/>
    <property type="evidence" value="ECO:0007669"/>
    <property type="project" value="TreeGrafter"/>
</dbReference>
<sequence>MGEQKKLLIVNDDGLHSSGMLHLEKELSRDFEVWAVCPDRERSATSQAITIRETLRLTHVEGRHYHVNGFPADCVNVALYAGVFPRFDIVVSGINHGVNLGDDVHYSGTVGAARHAAVHRLIAVAISSINRDHAGSFRRPAKWLRQWLRLNLEHLKQEFVYNINYPFEPHDIAGDAPFPEAEVTRHGRRLYLDEYELLEESVTGDASDDSFPLAGRSGVLRLKETIMGREVVEGTDFYAVEHGRVSITPLSLSTFDLEEMEFLRNLMMPA</sequence>
<dbReference type="PANTHER" id="PTHR30457">
    <property type="entry name" value="5'-NUCLEOTIDASE SURE"/>
    <property type="match status" value="1"/>
</dbReference>
<dbReference type="GO" id="GO:0008253">
    <property type="term" value="F:5'-nucleotidase activity"/>
    <property type="evidence" value="ECO:0007669"/>
    <property type="project" value="UniProtKB-UniRule"/>
</dbReference>
<keyword evidence="4 7" id="KW-0479">Metal-binding</keyword>
<dbReference type="NCBIfam" id="TIGR00087">
    <property type="entry name" value="surE"/>
    <property type="match status" value="1"/>
</dbReference>
<dbReference type="AlphaFoldDB" id="A0A833H107"/>
<dbReference type="PANTHER" id="PTHR30457:SF12">
    <property type="entry name" value="5'_3'-NUCLEOTIDASE SURE"/>
    <property type="match status" value="1"/>
</dbReference>
<comment type="function">
    <text evidence="7">Nucleotidase that shows phosphatase activity on nucleoside 5'-monophosphates.</text>
</comment>
<comment type="subcellular location">
    <subcellularLocation>
        <location evidence="7">Cytoplasm</location>
    </subcellularLocation>
</comment>
<evidence type="ECO:0000256" key="1">
    <source>
        <dbReference type="ARBA" id="ARBA00000815"/>
    </source>
</evidence>
<evidence type="ECO:0000313" key="9">
    <source>
        <dbReference type="EMBL" id="KAB2931320.1"/>
    </source>
</evidence>
<evidence type="ECO:0000313" key="10">
    <source>
        <dbReference type="Proteomes" id="UP000460298"/>
    </source>
</evidence>
<dbReference type="EC" id="3.1.3.5" evidence="7"/>
<dbReference type="Proteomes" id="UP000460298">
    <property type="component" value="Unassembled WGS sequence"/>
</dbReference>